<feature type="domain" description="N-acetyltransferase" evidence="3">
    <location>
        <begin position="1"/>
        <end position="140"/>
    </location>
</feature>
<dbReference type="PROSITE" id="PS51186">
    <property type="entry name" value="GNAT"/>
    <property type="match status" value="1"/>
</dbReference>
<sequence length="140" mass="16541">MRLTFITDQAKDDCFAIRRKVFMQEQGFRHEFDELDARATHLCAYADDVPVGCLRYFPDIERPSCIHIGRVAVLPAYRHHHIGRKLMEQAELQIRNKGFAEIRISAQLQAMPFYQRCGYRCDGETYRDEHVLHIDMLRKL</sequence>
<dbReference type="GO" id="GO:0016747">
    <property type="term" value="F:acyltransferase activity, transferring groups other than amino-acyl groups"/>
    <property type="evidence" value="ECO:0007669"/>
    <property type="project" value="InterPro"/>
</dbReference>
<dbReference type="Gene3D" id="3.40.630.30">
    <property type="match status" value="1"/>
</dbReference>
<accession>A0A9D2NRY0</accession>
<keyword evidence="2" id="KW-0012">Acyltransferase</keyword>
<comment type="caution">
    <text evidence="4">The sequence shown here is derived from an EMBL/GenBank/DDBJ whole genome shotgun (WGS) entry which is preliminary data.</text>
</comment>
<reference evidence="4" key="2">
    <citation type="submission" date="2021-04" db="EMBL/GenBank/DDBJ databases">
        <authorList>
            <person name="Gilroy R."/>
        </authorList>
    </citation>
    <scope>NUCLEOTIDE SEQUENCE</scope>
    <source>
        <strain evidence="4">CHK187-11901</strain>
    </source>
</reference>
<dbReference type="AlphaFoldDB" id="A0A9D2NRY0"/>
<dbReference type="InterPro" id="IPR016181">
    <property type="entry name" value="Acyl_CoA_acyltransferase"/>
</dbReference>
<reference evidence="4" key="1">
    <citation type="journal article" date="2021" name="PeerJ">
        <title>Extensive microbial diversity within the chicken gut microbiome revealed by metagenomics and culture.</title>
        <authorList>
            <person name="Gilroy R."/>
            <person name="Ravi A."/>
            <person name="Getino M."/>
            <person name="Pursley I."/>
            <person name="Horton D.L."/>
            <person name="Alikhan N.F."/>
            <person name="Baker D."/>
            <person name="Gharbi K."/>
            <person name="Hall N."/>
            <person name="Watson M."/>
            <person name="Adriaenssens E.M."/>
            <person name="Foster-Nyarko E."/>
            <person name="Jarju S."/>
            <person name="Secka A."/>
            <person name="Antonio M."/>
            <person name="Oren A."/>
            <person name="Chaudhuri R.R."/>
            <person name="La Ragione R."/>
            <person name="Hildebrand F."/>
            <person name="Pallen M.J."/>
        </authorList>
    </citation>
    <scope>NUCLEOTIDE SEQUENCE</scope>
    <source>
        <strain evidence="4">CHK187-11901</strain>
    </source>
</reference>
<evidence type="ECO:0000313" key="5">
    <source>
        <dbReference type="Proteomes" id="UP000823896"/>
    </source>
</evidence>
<evidence type="ECO:0000256" key="2">
    <source>
        <dbReference type="ARBA" id="ARBA00023315"/>
    </source>
</evidence>
<keyword evidence="1" id="KW-0808">Transferase</keyword>
<dbReference type="EMBL" id="DWWM01000042">
    <property type="protein sequence ID" value="HJC36829.1"/>
    <property type="molecule type" value="Genomic_DNA"/>
</dbReference>
<dbReference type="Proteomes" id="UP000823896">
    <property type="component" value="Unassembled WGS sequence"/>
</dbReference>
<proteinExistence type="predicted"/>
<evidence type="ECO:0000313" key="4">
    <source>
        <dbReference type="EMBL" id="HJC36829.1"/>
    </source>
</evidence>
<evidence type="ECO:0000256" key="1">
    <source>
        <dbReference type="ARBA" id="ARBA00022679"/>
    </source>
</evidence>
<dbReference type="CDD" id="cd04301">
    <property type="entry name" value="NAT_SF"/>
    <property type="match status" value="1"/>
</dbReference>
<dbReference type="PANTHER" id="PTHR43877">
    <property type="entry name" value="AMINOALKYLPHOSPHONATE N-ACETYLTRANSFERASE-RELATED-RELATED"/>
    <property type="match status" value="1"/>
</dbReference>
<dbReference type="Pfam" id="PF13673">
    <property type="entry name" value="Acetyltransf_10"/>
    <property type="match status" value="1"/>
</dbReference>
<dbReference type="InterPro" id="IPR050832">
    <property type="entry name" value="Bact_Acetyltransf"/>
</dbReference>
<organism evidence="4 5">
    <name type="scientific">Candidatus Merdibacter merdavium</name>
    <dbReference type="NCBI Taxonomy" id="2838692"/>
    <lineage>
        <taxon>Bacteria</taxon>
        <taxon>Bacillati</taxon>
        <taxon>Bacillota</taxon>
        <taxon>Erysipelotrichia</taxon>
        <taxon>Erysipelotrichales</taxon>
        <taxon>Erysipelotrichaceae</taxon>
        <taxon>Merdibacter</taxon>
    </lineage>
</organism>
<evidence type="ECO:0000259" key="3">
    <source>
        <dbReference type="PROSITE" id="PS51186"/>
    </source>
</evidence>
<dbReference type="InterPro" id="IPR000182">
    <property type="entry name" value="GNAT_dom"/>
</dbReference>
<dbReference type="PANTHER" id="PTHR43877:SF2">
    <property type="entry name" value="AMINOALKYLPHOSPHONATE N-ACETYLTRANSFERASE-RELATED"/>
    <property type="match status" value="1"/>
</dbReference>
<gene>
    <name evidence="4" type="ORF">H9702_06825</name>
</gene>
<dbReference type="SUPFAM" id="SSF55729">
    <property type="entry name" value="Acyl-CoA N-acyltransferases (Nat)"/>
    <property type="match status" value="1"/>
</dbReference>
<protein>
    <submittedName>
        <fullName evidence="4">GNAT family N-acetyltransferase</fullName>
    </submittedName>
</protein>
<name>A0A9D2NRY0_9FIRM</name>